<dbReference type="EMBL" id="JAKIKT010000003">
    <property type="protein sequence ID" value="MCL2913948.1"/>
    <property type="molecule type" value="Genomic_DNA"/>
</dbReference>
<dbReference type="Gene3D" id="1.20.140.10">
    <property type="entry name" value="Butyryl-CoA Dehydrogenase, subunit A, domain 3"/>
    <property type="match status" value="1"/>
</dbReference>
<dbReference type="Pfam" id="PF00441">
    <property type="entry name" value="Acyl-CoA_dh_1"/>
    <property type="match status" value="1"/>
</dbReference>
<comment type="similarity">
    <text evidence="2">Belongs to the acyl-CoA dehydrogenase family.</text>
</comment>
<evidence type="ECO:0000256" key="4">
    <source>
        <dbReference type="ARBA" id="ARBA00022827"/>
    </source>
</evidence>
<dbReference type="InterPro" id="IPR009075">
    <property type="entry name" value="AcylCo_DH/oxidase_C"/>
</dbReference>
<dbReference type="InterPro" id="IPR036250">
    <property type="entry name" value="AcylCo_DH-like_C"/>
</dbReference>
<keyword evidence="9" id="KW-1185">Reference proteome</keyword>
<dbReference type="RefSeq" id="WP_249248680.1">
    <property type="nucleotide sequence ID" value="NZ_JAKIKT010000003.1"/>
</dbReference>
<evidence type="ECO:0000256" key="2">
    <source>
        <dbReference type="ARBA" id="ARBA00009347"/>
    </source>
</evidence>
<comment type="cofactor">
    <cofactor evidence="1">
        <name>FAD</name>
        <dbReference type="ChEBI" id="CHEBI:57692"/>
    </cofactor>
</comment>
<dbReference type="PANTHER" id="PTHR43884">
    <property type="entry name" value="ACYL-COA DEHYDROGENASE"/>
    <property type="match status" value="1"/>
</dbReference>
<evidence type="ECO:0000259" key="6">
    <source>
        <dbReference type="Pfam" id="PF00441"/>
    </source>
</evidence>
<evidence type="ECO:0000256" key="3">
    <source>
        <dbReference type="ARBA" id="ARBA00022630"/>
    </source>
</evidence>
<dbReference type="InterPro" id="IPR009100">
    <property type="entry name" value="AcylCoA_DH/oxidase_NM_dom_sf"/>
</dbReference>
<dbReference type="SUPFAM" id="SSF56645">
    <property type="entry name" value="Acyl-CoA dehydrogenase NM domain-like"/>
    <property type="match status" value="1"/>
</dbReference>
<keyword evidence="3" id="KW-0285">Flavoprotein</keyword>
<dbReference type="Proteomes" id="UP001202831">
    <property type="component" value="Unassembled WGS sequence"/>
</dbReference>
<dbReference type="InterPro" id="IPR046373">
    <property type="entry name" value="Acyl-CoA_Oxase/DH_mid-dom_sf"/>
</dbReference>
<evidence type="ECO:0000313" key="9">
    <source>
        <dbReference type="Proteomes" id="UP001202831"/>
    </source>
</evidence>
<evidence type="ECO:0000313" key="8">
    <source>
        <dbReference type="EMBL" id="MCL2913948.1"/>
    </source>
</evidence>
<comment type="caution">
    <text evidence="8">The sequence shown here is derived from an EMBL/GenBank/DDBJ whole genome shotgun (WGS) entry which is preliminary data.</text>
</comment>
<name>A0ABT0N672_9GAMM</name>
<sequence length="370" mass="40077">MDFALNEEQRAIEEMATSLFHDTCSDDFLREFVERGDTSMDDLWASCIETGLHSLYIPESAGGSGLGMTELMLVLQAQGSALGLVPLWRHQLAATVIAEYGDEALMPTVLAAAEGGNLLSVADPASSPISAKWQGESLLVSGKVHALAEANNAETAVIKVNLDGEIRLLALQIATDGVTLIEGVMTQGEKVADVECKQVTVPAVNLLAADASAWLQPRAIAALCAQQLGISEHQLKRTVEYISERRQFERQIGAFQAVQMTMADCRMALEALRSSLWQLVYRLDAGLGCDSEALATAFQASDAGHLIGHKAQHVHGGFGVDITYPIHRYLYWSRAIRLALGGSGDTLAQLGDWLNDNDKLGWKYDLDENH</sequence>
<evidence type="ECO:0000256" key="5">
    <source>
        <dbReference type="ARBA" id="ARBA00023002"/>
    </source>
</evidence>
<gene>
    <name evidence="8" type="ORF">L2725_09105</name>
</gene>
<keyword evidence="5" id="KW-0560">Oxidoreductase</keyword>
<dbReference type="PANTHER" id="PTHR43884:SF20">
    <property type="entry name" value="ACYL-COA DEHYDROGENASE FADE28"/>
    <property type="match status" value="1"/>
</dbReference>
<feature type="domain" description="Acyl-CoA dehydrogenase/oxidase C-terminal" evidence="6">
    <location>
        <begin position="222"/>
        <end position="343"/>
    </location>
</feature>
<dbReference type="InterPro" id="IPR037069">
    <property type="entry name" value="AcylCoA_DH/ox_N_sf"/>
</dbReference>
<keyword evidence="4" id="KW-0274">FAD</keyword>
<protein>
    <submittedName>
        <fullName evidence="8">Acyl-CoA/acyl-ACP dehydrogenase</fullName>
    </submittedName>
</protein>
<proteinExistence type="inferred from homology"/>
<dbReference type="InterPro" id="IPR013786">
    <property type="entry name" value="AcylCoA_DH/ox_N"/>
</dbReference>
<accession>A0ABT0N672</accession>
<organism evidence="8 9">
    <name type="scientific">Shewanella corallii</name>
    <dbReference type="NCBI Taxonomy" id="560080"/>
    <lineage>
        <taxon>Bacteria</taxon>
        <taxon>Pseudomonadati</taxon>
        <taxon>Pseudomonadota</taxon>
        <taxon>Gammaproteobacteria</taxon>
        <taxon>Alteromonadales</taxon>
        <taxon>Shewanellaceae</taxon>
        <taxon>Shewanella</taxon>
    </lineage>
</organism>
<dbReference type="Gene3D" id="1.10.540.10">
    <property type="entry name" value="Acyl-CoA dehydrogenase/oxidase, N-terminal domain"/>
    <property type="match status" value="1"/>
</dbReference>
<evidence type="ECO:0000256" key="1">
    <source>
        <dbReference type="ARBA" id="ARBA00001974"/>
    </source>
</evidence>
<evidence type="ECO:0000259" key="7">
    <source>
        <dbReference type="Pfam" id="PF02771"/>
    </source>
</evidence>
<feature type="domain" description="Acyl-CoA dehydrogenase/oxidase N-terminal" evidence="7">
    <location>
        <begin position="6"/>
        <end position="106"/>
    </location>
</feature>
<dbReference type="Gene3D" id="2.40.110.10">
    <property type="entry name" value="Butyryl-CoA Dehydrogenase, subunit A, domain 2"/>
    <property type="match status" value="1"/>
</dbReference>
<dbReference type="Pfam" id="PF02771">
    <property type="entry name" value="Acyl-CoA_dh_N"/>
    <property type="match status" value="1"/>
</dbReference>
<dbReference type="SUPFAM" id="SSF47203">
    <property type="entry name" value="Acyl-CoA dehydrogenase C-terminal domain-like"/>
    <property type="match status" value="1"/>
</dbReference>
<reference evidence="8 9" key="1">
    <citation type="submission" date="2022-01" db="EMBL/GenBank/DDBJ databases">
        <title>Whole genome-based taxonomy of the Shewanellaceae.</title>
        <authorList>
            <person name="Martin-Rodriguez A.J."/>
        </authorList>
    </citation>
    <scope>NUCLEOTIDE SEQUENCE [LARGE SCALE GENOMIC DNA]</scope>
    <source>
        <strain evidence="8 9">DSM 21332</strain>
    </source>
</reference>